<sequence>MNLDTLLSFFITSLVLTLSPGPDILYVLSQSISRGKQYGIASAIGLSTGLLFHTTLLAFGISTLITGTPWMFMVLKCFGALYLIWLAYKVWKSTDGIRIEKNSDSGDVLQNVQQGLLMNIMNPKVMLFFLALFPGFIDTSLGNVKIQIYTLGSICMIQALIVFVIVALASSRLSSYLLNNSKAHLFLKWMQIIVFLFLAIFLFL</sequence>
<dbReference type="PANTHER" id="PTHR30086">
    <property type="entry name" value="ARGININE EXPORTER PROTEIN ARGO"/>
    <property type="match status" value="1"/>
</dbReference>
<evidence type="ECO:0000256" key="3">
    <source>
        <dbReference type="ARBA" id="ARBA00022692"/>
    </source>
</evidence>
<name>A0ABT8CNL1_9FLAO</name>
<dbReference type="Pfam" id="PF01810">
    <property type="entry name" value="LysE"/>
    <property type="match status" value="1"/>
</dbReference>
<organism evidence="7 8">
    <name type="scientific">Paenimyroides ceti</name>
    <dbReference type="NCBI Taxonomy" id="395087"/>
    <lineage>
        <taxon>Bacteria</taxon>
        <taxon>Pseudomonadati</taxon>
        <taxon>Bacteroidota</taxon>
        <taxon>Flavobacteriia</taxon>
        <taxon>Flavobacteriales</taxon>
        <taxon>Flavobacteriaceae</taxon>
        <taxon>Paenimyroides</taxon>
    </lineage>
</organism>
<feature type="transmembrane region" description="Helical" evidence="6">
    <location>
        <begin position="70"/>
        <end position="88"/>
    </location>
</feature>
<evidence type="ECO:0000256" key="5">
    <source>
        <dbReference type="ARBA" id="ARBA00023136"/>
    </source>
</evidence>
<evidence type="ECO:0000256" key="2">
    <source>
        <dbReference type="ARBA" id="ARBA00022475"/>
    </source>
</evidence>
<protein>
    <submittedName>
        <fullName evidence="7">LysE family translocator</fullName>
    </submittedName>
</protein>
<dbReference type="Proteomes" id="UP001242368">
    <property type="component" value="Unassembled WGS sequence"/>
</dbReference>
<dbReference type="PIRSF" id="PIRSF006324">
    <property type="entry name" value="LeuE"/>
    <property type="match status" value="1"/>
</dbReference>
<dbReference type="InterPro" id="IPR001123">
    <property type="entry name" value="LeuE-type"/>
</dbReference>
<reference evidence="8" key="1">
    <citation type="journal article" date="2019" name="Int. J. Syst. Evol. Microbiol.">
        <title>The Global Catalogue of Microorganisms (GCM) 10K type strain sequencing project: providing services to taxonomists for standard genome sequencing and annotation.</title>
        <authorList>
            <consortium name="The Broad Institute Genomics Platform"/>
            <consortium name="The Broad Institute Genome Sequencing Center for Infectious Disease"/>
            <person name="Wu L."/>
            <person name="Ma J."/>
        </authorList>
    </citation>
    <scope>NUCLEOTIDE SEQUENCE [LARGE SCALE GENOMIC DNA]</scope>
    <source>
        <strain evidence="8">CECT 7184</strain>
    </source>
</reference>
<feature type="transmembrane region" description="Helical" evidence="6">
    <location>
        <begin position="125"/>
        <end position="142"/>
    </location>
</feature>
<evidence type="ECO:0000313" key="8">
    <source>
        <dbReference type="Proteomes" id="UP001242368"/>
    </source>
</evidence>
<feature type="transmembrane region" description="Helical" evidence="6">
    <location>
        <begin position="148"/>
        <end position="173"/>
    </location>
</feature>
<proteinExistence type="predicted"/>
<feature type="transmembrane region" description="Helical" evidence="6">
    <location>
        <begin position="6"/>
        <end position="28"/>
    </location>
</feature>
<dbReference type="PANTHER" id="PTHR30086:SF20">
    <property type="entry name" value="ARGININE EXPORTER PROTEIN ARGO-RELATED"/>
    <property type="match status" value="1"/>
</dbReference>
<evidence type="ECO:0000313" key="7">
    <source>
        <dbReference type="EMBL" id="MDN3706114.1"/>
    </source>
</evidence>
<gene>
    <name evidence="7" type="ORF">QW060_03125</name>
</gene>
<accession>A0ABT8CNL1</accession>
<comment type="caution">
    <text evidence="7">The sequence shown here is derived from an EMBL/GenBank/DDBJ whole genome shotgun (WGS) entry which is preliminary data.</text>
</comment>
<keyword evidence="3 6" id="KW-0812">Transmembrane</keyword>
<evidence type="ECO:0000256" key="1">
    <source>
        <dbReference type="ARBA" id="ARBA00004651"/>
    </source>
</evidence>
<dbReference type="EMBL" id="JAUFQU010000001">
    <property type="protein sequence ID" value="MDN3706114.1"/>
    <property type="molecule type" value="Genomic_DNA"/>
</dbReference>
<feature type="transmembrane region" description="Helical" evidence="6">
    <location>
        <begin position="40"/>
        <end position="64"/>
    </location>
</feature>
<keyword evidence="2" id="KW-1003">Cell membrane</keyword>
<evidence type="ECO:0000256" key="4">
    <source>
        <dbReference type="ARBA" id="ARBA00022989"/>
    </source>
</evidence>
<comment type="subcellular location">
    <subcellularLocation>
        <location evidence="1">Cell membrane</location>
        <topology evidence="1">Multi-pass membrane protein</topology>
    </subcellularLocation>
</comment>
<feature type="transmembrane region" description="Helical" evidence="6">
    <location>
        <begin position="185"/>
        <end position="203"/>
    </location>
</feature>
<keyword evidence="5 6" id="KW-0472">Membrane</keyword>
<dbReference type="RefSeq" id="WP_290362250.1">
    <property type="nucleotide sequence ID" value="NZ_JAUFQU010000001.1"/>
</dbReference>
<keyword evidence="4 6" id="KW-1133">Transmembrane helix</keyword>
<evidence type="ECO:0000256" key="6">
    <source>
        <dbReference type="SAM" id="Phobius"/>
    </source>
</evidence>
<keyword evidence="8" id="KW-1185">Reference proteome</keyword>